<evidence type="ECO:0000313" key="2">
    <source>
        <dbReference type="Proteomes" id="UP000298061"/>
    </source>
</evidence>
<protein>
    <submittedName>
        <fullName evidence="1">Uncharacterized protein</fullName>
    </submittedName>
</protein>
<dbReference type="AlphaFoldDB" id="A0A4Y9ZQV8"/>
<evidence type="ECO:0000313" key="1">
    <source>
        <dbReference type="EMBL" id="TFY76413.1"/>
    </source>
</evidence>
<organism evidence="1 2">
    <name type="scientific">Hericium alpestre</name>
    <dbReference type="NCBI Taxonomy" id="135208"/>
    <lineage>
        <taxon>Eukaryota</taxon>
        <taxon>Fungi</taxon>
        <taxon>Dikarya</taxon>
        <taxon>Basidiomycota</taxon>
        <taxon>Agaricomycotina</taxon>
        <taxon>Agaricomycetes</taxon>
        <taxon>Russulales</taxon>
        <taxon>Hericiaceae</taxon>
        <taxon>Hericium</taxon>
    </lineage>
</organism>
<gene>
    <name evidence="1" type="ORF">EWM64_g7599</name>
</gene>
<comment type="caution">
    <text evidence="1">The sequence shown here is derived from an EMBL/GenBank/DDBJ whole genome shotgun (WGS) entry which is preliminary data.</text>
</comment>
<accession>A0A4Y9ZQV8</accession>
<dbReference type="Proteomes" id="UP000298061">
    <property type="component" value="Unassembled WGS sequence"/>
</dbReference>
<name>A0A4Y9ZQV8_9AGAM</name>
<proteinExistence type="predicted"/>
<sequence>MVFTRFYKGCWLAKRIQQGLFQICSRIADRNTPERVHPVFPELAELGVPKELMVLRPEVLAIIDEEPLPEPDPNASPEQARALYNLWKQEDELISNEYCRIVEGIVGWYKKNESQLSPGTCARIEGFLEPVRRYWYRRTVNW</sequence>
<reference evidence="1 2" key="1">
    <citation type="submission" date="2019-02" db="EMBL/GenBank/DDBJ databases">
        <title>Genome sequencing of the rare red list fungi Hericium alpestre (H. flagellum).</title>
        <authorList>
            <person name="Buettner E."/>
            <person name="Kellner H."/>
        </authorList>
    </citation>
    <scope>NUCLEOTIDE SEQUENCE [LARGE SCALE GENOMIC DNA]</scope>
    <source>
        <strain evidence="1 2">DSM 108284</strain>
    </source>
</reference>
<keyword evidence="2" id="KW-1185">Reference proteome</keyword>
<dbReference type="EMBL" id="SFCI01001213">
    <property type="protein sequence ID" value="TFY76413.1"/>
    <property type="molecule type" value="Genomic_DNA"/>
</dbReference>